<organism evidence="3 4">
    <name type="scientific">Microthyrium microscopicum</name>
    <dbReference type="NCBI Taxonomy" id="703497"/>
    <lineage>
        <taxon>Eukaryota</taxon>
        <taxon>Fungi</taxon>
        <taxon>Dikarya</taxon>
        <taxon>Ascomycota</taxon>
        <taxon>Pezizomycotina</taxon>
        <taxon>Dothideomycetes</taxon>
        <taxon>Dothideomycetes incertae sedis</taxon>
        <taxon>Microthyriales</taxon>
        <taxon>Microthyriaceae</taxon>
        <taxon>Microthyrium</taxon>
    </lineage>
</organism>
<accession>A0A6A6TUA5</accession>
<evidence type="ECO:0000256" key="2">
    <source>
        <dbReference type="SAM" id="MobiDB-lite"/>
    </source>
</evidence>
<name>A0A6A6TUA5_9PEZI</name>
<evidence type="ECO:0000256" key="1">
    <source>
        <dbReference type="SAM" id="Coils"/>
    </source>
</evidence>
<dbReference type="Proteomes" id="UP000799302">
    <property type="component" value="Unassembled WGS sequence"/>
</dbReference>
<protein>
    <submittedName>
        <fullName evidence="3">Uncharacterized protein</fullName>
    </submittedName>
</protein>
<keyword evidence="4" id="KW-1185">Reference proteome</keyword>
<evidence type="ECO:0000313" key="4">
    <source>
        <dbReference type="Proteomes" id="UP000799302"/>
    </source>
</evidence>
<dbReference type="EMBL" id="MU004244">
    <property type="protein sequence ID" value="KAF2663649.1"/>
    <property type="molecule type" value="Genomic_DNA"/>
</dbReference>
<sequence length="738" mass="80396">MAEFDAINLEQLLAATRDGAVFEVDKETQALLEQTSFDEPPLEATPTQFDSESNDSVHLDQSPSTNPLDLSQAISPFPTPSDLSQARHRNFLSVPEPDDEPFLSFMAVSDTTPQHGTQREDSQQELIQSSPAISRTFLLSDSDSIHPTNSVATANDTSVVSLTAPDTSNKLSPEAASSDAPDFAYDGSGYMETVNRSTLPSGNAHHDPTVDLHDNDHRGIDDDVAVQHNQAGPDVVLSHYGDRPRQAADISTQGQDSLPADSVVHTHDRLQNVLPPSHTHSHYPAVPTHLGNRGPPLPTANHPGPLHNGHTVPPYPAPTAPPYPAPTVASNSIATMGSVPLLQAPSAGSASIQAPNSNANAQIANPPRAVLGFSRRGEVIYVPPPGVTPPNSRPARPPTANVFMPDAAALLGAEKVCGGNARRIEGKKEEDDRLEFFKSEKAMLEHLWVAHGIQPSDSHGRPLPKGHADRKNYLWLRTHCRTRTIRPGQIASLVAIPTNSQIHPLAAEERRLGRERERLAQLLKLQQAQQRQALARQQAMVRQQALAQQQQIQLQQHAQLLHDIQAQQQRVQTNQQQAQTVRYVQVQHWQYSQAFGQGGHPMGINLATNPSNHANMSSVQMQMQPGQWSSVQASQGQLPGSHVPQGHQISQGQRMLQGGMSRLPMQQAPTGGQMTQWRSMGQPSWLIQPSHTGNAQVNIVSGNSLRRKRERDQDKSVNGESDAQGLSMRGVKKSKIDH</sequence>
<keyword evidence="1" id="KW-0175">Coiled coil</keyword>
<feature type="coiled-coil region" evidence="1">
    <location>
        <begin position="505"/>
        <end position="567"/>
    </location>
</feature>
<feature type="region of interest" description="Disordered" evidence="2">
    <location>
        <begin position="285"/>
        <end position="319"/>
    </location>
</feature>
<feature type="region of interest" description="Disordered" evidence="2">
    <location>
        <begin position="31"/>
        <end position="84"/>
    </location>
</feature>
<feature type="compositionally biased region" description="Polar residues" evidence="2">
    <location>
        <begin position="45"/>
        <end position="74"/>
    </location>
</feature>
<reference evidence="3" key="1">
    <citation type="journal article" date="2020" name="Stud. Mycol.">
        <title>101 Dothideomycetes genomes: a test case for predicting lifestyles and emergence of pathogens.</title>
        <authorList>
            <person name="Haridas S."/>
            <person name="Albert R."/>
            <person name="Binder M."/>
            <person name="Bloem J."/>
            <person name="Labutti K."/>
            <person name="Salamov A."/>
            <person name="Andreopoulos B."/>
            <person name="Baker S."/>
            <person name="Barry K."/>
            <person name="Bills G."/>
            <person name="Bluhm B."/>
            <person name="Cannon C."/>
            <person name="Castanera R."/>
            <person name="Culley D."/>
            <person name="Daum C."/>
            <person name="Ezra D."/>
            <person name="Gonzalez J."/>
            <person name="Henrissat B."/>
            <person name="Kuo A."/>
            <person name="Liang C."/>
            <person name="Lipzen A."/>
            <person name="Lutzoni F."/>
            <person name="Magnuson J."/>
            <person name="Mondo S."/>
            <person name="Nolan M."/>
            <person name="Ohm R."/>
            <person name="Pangilinan J."/>
            <person name="Park H.-J."/>
            <person name="Ramirez L."/>
            <person name="Alfaro M."/>
            <person name="Sun H."/>
            <person name="Tritt A."/>
            <person name="Yoshinaga Y."/>
            <person name="Zwiers L.-H."/>
            <person name="Turgeon B."/>
            <person name="Goodwin S."/>
            <person name="Spatafora J."/>
            <person name="Crous P."/>
            <person name="Grigoriev I."/>
        </authorList>
    </citation>
    <scope>NUCLEOTIDE SEQUENCE</scope>
    <source>
        <strain evidence="3">CBS 115976</strain>
    </source>
</reference>
<dbReference type="AlphaFoldDB" id="A0A6A6TUA5"/>
<feature type="region of interest" description="Disordered" evidence="2">
    <location>
        <begin position="699"/>
        <end position="738"/>
    </location>
</feature>
<proteinExistence type="predicted"/>
<gene>
    <name evidence="3" type="ORF">BT63DRAFT_465307</name>
</gene>
<evidence type="ECO:0000313" key="3">
    <source>
        <dbReference type="EMBL" id="KAF2663649.1"/>
    </source>
</evidence>